<dbReference type="EMBL" id="GL984387">
    <property type="protein sequence ID" value="EGR27120.1"/>
    <property type="molecule type" value="Genomic_DNA"/>
</dbReference>
<dbReference type="Gene3D" id="3.40.50.1100">
    <property type="match status" value="2"/>
</dbReference>
<dbReference type="OMA" id="IPGAMDF"/>
<comment type="cofactor">
    <cofactor evidence="1">
        <name>pyridoxal 5'-phosphate</name>
        <dbReference type="ChEBI" id="CHEBI:597326"/>
    </cofactor>
</comment>
<dbReference type="GO" id="GO:0009069">
    <property type="term" value="P:serine family amino acid metabolic process"/>
    <property type="evidence" value="ECO:0007669"/>
    <property type="project" value="UniProtKB-ARBA"/>
</dbReference>
<dbReference type="Pfam" id="PF00291">
    <property type="entry name" value="PALP"/>
    <property type="match status" value="1"/>
</dbReference>
<dbReference type="SUPFAM" id="SSF53686">
    <property type="entry name" value="Tryptophan synthase beta subunit-like PLP-dependent enzymes"/>
    <property type="match status" value="1"/>
</dbReference>
<evidence type="ECO:0000259" key="4">
    <source>
        <dbReference type="Pfam" id="PF00291"/>
    </source>
</evidence>
<keyword evidence="3" id="KW-0663">Pyridoxal phosphate</keyword>
<dbReference type="InterPro" id="IPR036052">
    <property type="entry name" value="TrpB-like_PALP_sf"/>
</dbReference>
<protein>
    <recommendedName>
        <fullName evidence="4">Tryptophan synthase beta chain-like PALP domain-containing protein</fullName>
    </recommendedName>
</protein>
<dbReference type="Proteomes" id="UP000008983">
    <property type="component" value="Unassembled WGS sequence"/>
</dbReference>
<dbReference type="RefSeq" id="XP_004024004.1">
    <property type="nucleotide sequence ID" value="XM_004023955.1"/>
</dbReference>
<reference evidence="5 6" key="1">
    <citation type="submission" date="2011-07" db="EMBL/GenBank/DDBJ databases">
        <authorList>
            <person name="Coyne R."/>
            <person name="Brami D."/>
            <person name="Johnson J."/>
            <person name="Hostetler J."/>
            <person name="Hannick L."/>
            <person name="Clark T."/>
            <person name="Cassidy-Hanley D."/>
            <person name="Inman J."/>
        </authorList>
    </citation>
    <scope>NUCLEOTIDE SEQUENCE [LARGE SCALE GENOMIC DNA]</scope>
    <source>
        <strain evidence="5 6">G5</strain>
    </source>
</reference>
<dbReference type="GO" id="GO:0006534">
    <property type="term" value="P:cysteine metabolic process"/>
    <property type="evidence" value="ECO:0007669"/>
    <property type="project" value="UniProtKB-ARBA"/>
</dbReference>
<dbReference type="InterPro" id="IPR050214">
    <property type="entry name" value="Cys_Synth/Cystath_Beta-Synth"/>
</dbReference>
<keyword evidence="6" id="KW-1185">Reference proteome</keyword>
<dbReference type="OrthoDB" id="10259545at2759"/>
<dbReference type="CDD" id="cd01561">
    <property type="entry name" value="CBS_like"/>
    <property type="match status" value="1"/>
</dbReference>
<dbReference type="eggNOG" id="KOG1481">
    <property type="taxonomic scope" value="Eukaryota"/>
</dbReference>
<feature type="domain" description="Tryptophan synthase beta chain-like PALP" evidence="4">
    <location>
        <begin position="1"/>
        <end position="267"/>
    </location>
</feature>
<evidence type="ECO:0000313" key="5">
    <source>
        <dbReference type="EMBL" id="EGR27120.1"/>
    </source>
</evidence>
<dbReference type="AlphaFoldDB" id="G0R5Z6"/>
<dbReference type="InParanoid" id="G0R5Z6"/>
<gene>
    <name evidence="5" type="ORF">IMG5_201450</name>
</gene>
<evidence type="ECO:0000256" key="1">
    <source>
        <dbReference type="ARBA" id="ARBA00001933"/>
    </source>
</evidence>
<accession>G0R5Z6</accession>
<dbReference type="GeneID" id="14903160"/>
<organism evidence="5 6">
    <name type="scientific">Ichthyophthirius multifiliis</name>
    <name type="common">White spot disease agent</name>
    <name type="synonym">Ich</name>
    <dbReference type="NCBI Taxonomy" id="5932"/>
    <lineage>
        <taxon>Eukaryota</taxon>
        <taxon>Sar</taxon>
        <taxon>Alveolata</taxon>
        <taxon>Ciliophora</taxon>
        <taxon>Intramacronucleata</taxon>
        <taxon>Oligohymenophorea</taxon>
        <taxon>Hymenostomatida</taxon>
        <taxon>Ophryoglenina</taxon>
        <taxon>Ichthyophthirius</taxon>
    </lineage>
</organism>
<evidence type="ECO:0000256" key="3">
    <source>
        <dbReference type="ARBA" id="ARBA00022898"/>
    </source>
</evidence>
<dbReference type="InterPro" id="IPR001926">
    <property type="entry name" value="TrpB-like_PALP"/>
</dbReference>
<evidence type="ECO:0000313" key="6">
    <source>
        <dbReference type="Proteomes" id="UP000008983"/>
    </source>
</evidence>
<evidence type="ECO:0000256" key="2">
    <source>
        <dbReference type="ARBA" id="ARBA00007103"/>
    </source>
</evidence>
<dbReference type="PANTHER" id="PTHR10314">
    <property type="entry name" value="CYSTATHIONINE BETA-SYNTHASE"/>
    <property type="match status" value="1"/>
</dbReference>
<dbReference type="GO" id="GO:0044272">
    <property type="term" value="P:sulfur compound biosynthetic process"/>
    <property type="evidence" value="ECO:0007669"/>
    <property type="project" value="UniProtKB-ARBA"/>
</dbReference>
<sequence length="294" mass="32266">MNPTGSIKDRIALNIVDQAEKDQKLKKGMTIIAASSGNTACSVAFIASLRGYPCKVITSEKCSQEKIDAPKAYGAEVIVCPSDVPADSDQHYMNKAISMCKENPDFYDIDQYDNPLNPQAYYKSLGPELWIQTNHEINYFIASASTGGTFSGTSKYLKDISEGRIQCILADPIGSVFYQFWKNKELIKPGQYKVEGVGKDSIPKNLCCELIDQIIQVGDQDAFDMCHKLSQIEGLMLGGSAGLNVVAALQLASSLEGPATIVTVAPDTGVKYLSKIYNLQWLKNNGFKVNRNYF</sequence>
<comment type="similarity">
    <text evidence="2">Belongs to the cysteine synthase/cystathionine beta-synthase family.</text>
</comment>
<dbReference type="FunFam" id="3.40.50.1100:FF:000003">
    <property type="entry name" value="Cystathionine beta-synthase"/>
    <property type="match status" value="1"/>
</dbReference>
<name>G0R5Z6_ICHMU</name>
<dbReference type="STRING" id="857967.G0R5Z6"/>
<proteinExistence type="inferred from homology"/>